<feature type="coiled-coil region" evidence="1">
    <location>
        <begin position="1"/>
        <end position="69"/>
    </location>
</feature>
<evidence type="ECO:0000313" key="3">
    <source>
        <dbReference type="Proteomes" id="UP000001058"/>
    </source>
</evidence>
<dbReference type="InterPro" id="IPR052980">
    <property type="entry name" value="Crinkler_effector"/>
</dbReference>
<dbReference type="RefSeq" id="XP_002955955.1">
    <property type="nucleotide sequence ID" value="XM_002955909.1"/>
</dbReference>
<dbReference type="AlphaFoldDB" id="D8UBA5"/>
<dbReference type="InParanoid" id="D8UBA5"/>
<dbReference type="GeneID" id="9615036"/>
<organism evidence="3">
    <name type="scientific">Volvox carteri f. nagariensis</name>
    <dbReference type="NCBI Taxonomy" id="3068"/>
    <lineage>
        <taxon>Eukaryota</taxon>
        <taxon>Viridiplantae</taxon>
        <taxon>Chlorophyta</taxon>
        <taxon>core chlorophytes</taxon>
        <taxon>Chlorophyceae</taxon>
        <taxon>CS clade</taxon>
        <taxon>Chlamydomonadales</taxon>
        <taxon>Volvocaceae</taxon>
        <taxon>Volvox</taxon>
    </lineage>
</organism>
<dbReference type="PANTHER" id="PTHR33129:SF1">
    <property type="entry name" value="ATP-BINDING PROTEIN"/>
    <property type="match status" value="1"/>
</dbReference>
<proteinExistence type="predicted"/>
<reference evidence="2 3" key="1">
    <citation type="journal article" date="2010" name="Science">
        <title>Genomic analysis of organismal complexity in the multicellular green alga Volvox carteri.</title>
        <authorList>
            <person name="Prochnik S.E."/>
            <person name="Umen J."/>
            <person name="Nedelcu A.M."/>
            <person name="Hallmann A."/>
            <person name="Miller S.M."/>
            <person name="Nishii I."/>
            <person name="Ferris P."/>
            <person name="Kuo A."/>
            <person name="Mitros T."/>
            <person name="Fritz-Laylin L.K."/>
            <person name="Hellsten U."/>
            <person name="Chapman J."/>
            <person name="Simakov O."/>
            <person name="Rensing S.A."/>
            <person name="Terry A."/>
            <person name="Pangilinan J."/>
            <person name="Kapitonov V."/>
            <person name="Jurka J."/>
            <person name="Salamov A."/>
            <person name="Shapiro H."/>
            <person name="Schmutz J."/>
            <person name="Grimwood J."/>
            <person name="Lindquist E."/>
            <person name="Lucas S."/>
            <person name="Grigoriev I.V."/>
            <person name="Schmitt R."/>
            <person name="Kirk D."/>
            <person name="Rokhsar D.S."/>
        </authorList>
    </citation>
    <scope>NUCLEOTIDE SEQUENCE [LARGE SCALE GENOMIC DNA]</scope>
    <source>
        <strain evidence="3">f. Nagariensis / Eve</strain>
    </source>
</reference>
<keyword evidence="1" id="KW-0175">Coiled coil</keyword>
<accession>D8UBA5</accession>
<evidence type="ECO:0000313" key="2">
    <source>
        <dbReference type="EMBL" id="EFJ42915.1"/>
    </source>
</evidence>
<dbReference type="Proteomes" id="UP000001058">
    <property type="component" value="Unassembled WGS sequence"/>
</dbReference>
<dbReference type="PANTHER" id="PTHR33129">
    <property type="entry name" value="PROTEIN KINASE DOMAIN-CONTAINING PROTEIN-RELATED"/>
    <property type="match status" value="1"/>
</dbReference>
<name>D8UBA5_VOLCA</name>
<sequence>MKAIKEQLQRLNGEVGDDNAKLGKVVKELLKNPKDKVLKGEYSRIIQALAELNARRKDLEEKLLAAATAVPPPAASFGRAEPLVEEFWKKLPDAKVSRSRDGFETLRLAEGTAFPDPDESSALFVRPCYRTLYNKIFACIGKSTFLDYLLYRLACQGKTVVWCSKSVLDSVLLFTPNGVFEATSTAAFRKELRDPSTWFLCDAVEPPSKVAITVMASSPRNSNYNDYAKRAGTELWMGPWSEQELKAARATVFNSVNDETLSRLYARWGGIPRYVLQCADDPNQQQKLDAAVAVVNMGLLWKSVGNIEAALEVSHKLIHVKVDEEKCSRKRLVFGSKEIGQRVMQQLHRQGTAKLADFIKWSAGRPDLASLRGVMFQGLAHDLLCSGGLFRVRSLSDPEQRFDLTVPKMELKDVQDSDLKHVKLATTGSGLLVPVARNFAGVDSFLILPDKNGKAKQLLLIQVTVSAKHPVVMSGLQASMQKLSRDLKRLKHEMYFAVPPDLFERFRKQHFKGEAEDSVQMEQFAIEIPLVGFAPDGGDGVAAVAVSAASAGGGKVAVVDVGTRLWLSEALELVAGFACQVI</sequence>
<dbReference type="eggNOG" id="ENOG502S38R">
    <property type="taxonomic scope" value="Eukaryota"/>
</dbReference>
<keyword evidence="3" id="KW-1185">Reference proteome</keyword>
<evidence type="ECO:0000256" key="1">
    <source>
        <dbReference type="SAM" id="Coils"/>
    </source>
</evidence>
<dbReference type="OrthoDB" id="544992at2759"/>
<gene>
    <name evidence="2" type="ORF">VOLCADRAFT_96906</name>
</gene>
<dbReference type="EMBL" id="GL378377">
    <property type="protein sequence ID" value="EFJ42915.1"/>
    <property type="molecule type" value="Genomic_DNA"/>
</dbReference>
<dbReference type="KEGG" id="vcn:VOLCADRAFT_96906"/>
<protein>
    <submittedName>
        <fullName evidence="2">Uncharacterized protein</fullName>
    </submittedName>
</protein>